<evidence type="ECO:0000256" key="2">
    <source>
        <dbReference type="ARBA" id="ARBA00012415"/>
    </source>
</evidence>
<dbReference type="InterPro" id="IPR029044">
    <property type="entry name" value="Nucleotide-diphossugar_trans"/>
</dbReference>
<dbReference type="GO" id="GO:0006011">
    <property type="term" value="P:UDP-alpha-D-glucose metabolic process"/>
    <property type="evidence" value="ECO:0007669"/>
    <property type="project" value="InterPro"/>
</dbReference>
<dbReference type="Pfam" id="PF00483">
    <property type="entry name" value="NTP_transferase"/>
    <property type="match status" value="1"/>
</dbReference>
<sequence length="307" mass="34089">MQKVRKAVFPLAGHGTRFLPMTKSSPKEMLPIIDKPVVQYVVEEAVESGIRQIVMVTGRGKRAIEDHFDISYELEDVLRKKNKLDILAELQRIASLSEITYIRQKEALGLGHAVLCSEMVVGNEPFAVALGDEILYGPKSGLAQLLEVYEELQAPVIGLQRVPRSEVSHYGIVDGTPVRDGLFRVDRLVEKPKTQDAPSDYAIIGRYILTPDVYGILGTQKPGVGGEIQLTDALNTLARQRPVYAMEIQGDRFDTGDKMGFLKATVHFALKRGDLSEEFRLFLEGVLTQGQLNPEPETPGETVYANR</sequence>
<dbReference type="PANTHER" id="PTHR43197">
    <property type="entry name" value="UTP--GLUCOSE-1-PHOSPHATE URIDYLYLTRANSFERASE"/>
    <property type="match status" value="1"/>
</dbReference>
<dbReference type="RefSeq" id="WP_014960519.1">
    <property type="nucleotide sequence ID" value="NZ_CP007243.1"/>
</dbReference>
<evidence type="ECO:0000256" key="5">
    <source>
        <dbReference type="ARBA" id="ARBA00022695"/>
    </source>
</evidence>
<accession>A0A059XTJ7</accession>
<dbReference type="CDD" id="cd02541">
    <property type="entry name" value="UGPase_prokaryotic"/>
    <property type="match status" value="1"/>
</dbReference>
<dbReference type="AlphaFoldDB" id="A0A059XTJ7"/>
<dbReference type="PANTHER" id="PTHR43197:SF1">
    <property type="entry name" value="UTP--GLUCOSE-1-PHOSPHATE URIDYLYLTRANSFERASE"/>
    <property type="match status" value="1"/>
</dbReference>
<dbReference type="KEGG" id="lfp:Y981_03230"/>
<comment type="catalytic activity">
    <reaction evidence="6 7">
        <text>alpha-D-glucose 1-phosphate + UTP + H(+) = UDP-alpha-D-glucose + diphosphate</text>
        <dbReference type="Rhea" id="RHEA:19889"/>
        <dbReference type="ChEBI" id="CHEBI:15378"/>
        <dbReference type="ChEBI" id="CHEBI:33019"/>
        <dbReference type="ChEBI" id="CHEBI:46398"/>
        <dbReference type="ChEBI" id="CHEBI:58601"/>
        <dbReference type="ChEBI" id="CHEBI:58885"/>
        <dbReference type="EC" id="2.7.7.9"/>
    </reaction>
</comment>
<dbReference type="InterPro" id="IPR005771">
    <property type="entry name" value="GalU_uridylyltTrfase_bac/arc"/>
</dbReference>
<keyword evidence="5 7" id="KW-0548">Nucleotidyltransferase</keyword>
<reference evidence="9 10" key="2">
    <citation type="journal article" date="2015" name="Biomed. Res. Int.">
        <title>Effects of Arsenite Resistance on the Growth and Functional Gene Expression of Leptospirillum ferriphilum and Acidithiobacillus thiooxidans in Pure Culture and Coculture.</title>
        <authorList>
            <person name="Jiang H."/>
            <person name="Liang Y."/>
            <person name="Yin H."/>
            <person name="Xiao Y."/>
            <person name="Guo X."/>
            <person name="Xu Y."/>
            <person name="Hu Q."/>
            <person name="Liu H."/>
            <person name="Liu X."/>
        </authorList>
    </citation>
    <scope>NUCLEOTIDE SEQUENCE [LARGE SCALE GENOMIC DNA]</scope>
    <source>
        <strain evidence="9 10">YSK</strain>
    </source>
</reference>
<dbReference type="Gene3D" id="3.90.550.10">
    <property type="entry name" value="Spore Coat Polysaccharide Biosynthesis Protein SpsA, Chain A"/>
    <property type="match status" value="1"/>
</dbReference>
<dbReference type="EMBL" id="CP007243">
    <property type="protein sequence ID" value="AIA30148.1"/>
    <property type="molecule type" value="Genomic_DNA"/>
</dbReference>
<reference evidence="10" key="1">
    <citation type="submission" date="2014-02" db="EMBL/GenBank/DDBJ databases">
        <title>Complete genome sequence and comparative genomic analysis of the nitrogen-fixing bacterium Leptospirillum ferriphilum YSK.</title>
        <authorList>
            <person name="Guo X."/>
            <person name="Yin H."/>
            <person name="Liang Y."/>
            <person name="Hu Q."/>
            <person name="Ma L."/>
            <person name="Xiao Y."/>
            <person name="Zhang X."/>
            <person name="Qiu G."/>
            <person name="Liu X."/>
        </authorList>
    </citation>
    <scope>NUCLEOTIDE SEQUENCE [LARGE SCALE GENOMIC DNA]</scope>
    <source>
        <strain evidence="10">YSK</strain>
    </source>
</reference>
<evidence type="ECO:0000313" key="10">
    <source>
        <dbReference type="Proteomes" id="UP000027059"/>
    </source>
</evidence>
<evidence type="ECO:0000256" key="6">
    <source>
        <dbReference type="ARBA" id="ARBA00048128"/>
    </source>
</evidence>
<keyword evidence="4 7" id="KW-0808">Transferase</keyword>
<feature type="domain" description="Nucleotidyl transferase" evidence="8">
    <location>
        <begin position="12"/>
        <end position="266"/>
    </location>
</feature>
<dbReference type="NCBIfam" id="TIGR01099">
    <property type="entry name" value="galU"/>
    <property type="match status" value="1"/>
</dbReference>
<organism evidence="9 10">
    <name type="scientific">Leptospirillum ferriphilum YSK</name>
    <dbReference type="NCBI Taxonomy" id="1441628"/>
    <lineage>
        <taxon>Bacteria</taxon>
        <taxon>Pseudomonadati</taxon>
        <taxon>Nitrospirota</taxon>
        <taxon>Nitrospiria</taxon>
        <taxon>Nitrospirales</taxon>
        <taxon>Nitrospiraceae</taxon>
        <taxon>Leptospirillum</taxon>
    </lineage>
</organism>
<evidence type="ECO:0000259" key="8">
    <source>
        <dbReference type="Pfam" id="PF00483"/>
    </source>
</evidence>
<comment type="similarity">
    <text evidence="1 7">Belongs to the UDPGP type 2 family.</text>
</comment>
<dbReference type="InterPro" id="IPR005835">
    <property type="entry name" value="NTP_transferase_dom"/>
</dbReference>
<dbReference type="EC" id="2.7.7.9" evidence="2 7"/>
<keyword evidence="10" id="KW-1185">Reference proteome</keyword>
<dbReference type="Proteomes" id="UP000027059">
    <property type="component" value="Chromosome"/>
</dbReference>
<dbReference type="HOGENOM" id="CLU_029499_1_2_0"/>
<name>A0A059XTJ7_9BACT</name>
<protein>
    <recommendedName>
        <fullName evidence="3 7">UTP--glucose-1-phosphate uridylyltransferase</fullName>
        <ecNumber evidence="2 7">2.7.7.9</ecNumber>
    </recommendedName>
    <alternativeName>
        <fullName evidence="7">UDP-glucose pyrophosphorylase</fullName>
    </alternativeName>
</protein>
<evidence type="ECO:0000313" key="9">
    <source>
        <dbReference type="EMBL" id="AIA30148.1"/>
    </source>
</evidence>
<evidence type="ECO:0000256" key="7">
    <source>
        <dbReference type="RuleBase" id="RU361259"/>
    </source>
</evidence>
<evidence type="ECO:0000256" key="1">
    <source>
        <dbReference type="ARBA" id="ARBA00006890"/>
    </source>
</evidence>
<dbReference type="SUPFAM" id="SSF53448">
    <property type="entry name" value="Nucleotide-diphospho-sugar transferases"/>
    <property type="match status" value="1"/>
</dbReference>
<gene>
    <name evidence="9" type="ORF">Y981_03230</name>
</gene>
<dbReference type="OrthoDB" id="9813880at2"/>
<evidence type="ECO:0000256" key="4">
    <source>
        <dbReference type="ARBA" id="ARBA00022679"/>
    </source>
</evidence>
<evidence type="ECO:0000256" key="3">
    <source>
        <dbReference type="ARBA" id="ARBA00019048"/>
    </source>
</evidence>
<proteinExistence type="inferred from homology"/>
<dbReference type="GO" id="GO:0003983">
    <property type="term" value="F:UTP:glucose-1-phosphate uridylyltransferase activity"/>
    <property type="evidence" value="ECO:0007669"/>
    <property type="project" value="UniProtKB-EC"/>
</dbReference>